<evidence type="ECO:0000313" key="2">
    <source>
        <dbReference type="Proteomes" id="UP001165296"/>
    </source>
</evidence>
<keyword evidence="2" id="KW-1185">Reference proteome</keyword>
<proteinExistence type="predicted"/>
<accession>A0ABS8AMV5</accession>
<comment type="caution">
    <text evidence="1">The sequence shown here is derived from an EMBL/GenBank/DDBJ whole genome shotgun (WGS) entry which is preliminary data.</text>
</comment>
<reference evidence="1" key="1">
    <citation type="submission" date="2021-10" db="EMBL/GenBank/DDBJ databases">
        <authorList>
            <person name="Dean J.D."/>
            <person name="Kim M.K."/>
            <person name="Newey C.N."/>
            <person name="Stoker T.S."/>
            <person name="Thompson D.W."/>
            <person name="Grose J.H."/>
        </authorList>
    </citation>
    <scope>NUCLEOTIDE SEQUENCE</scope>
    <source>
        <strain evidence="1">BT178</strain>
    </source>
</reference>
<gene>
    <name evidence="1" type="ORF">LGH74_05800</name>
</gene>
<dbReference type="RefSeq" id="WP_226173286.1">
    <property type="nucleotide sequence ID" value="NZ_JAJADR010000001.1"/>
</dbReference>
<organism evidence="1 2">
    <name type="scientific">Hymenobacter lucidus</name>
    <dbReference type="NCBI Taxonomy" id="2880930"/>
    <lineage>
        <taxon>Bacteria</taxon>
        <taxon>Pseudomonadati</taxon>
        <taxon>Bacteroidota</taxon>
        <taxon>Cytophagia</taxon>
        <taxon>Cytophagales</taxon>
        <taxon>Hymenobacteraceae</taxon>
        <taxon>Hymenobacter</taxon>
    </lineage>
</organism>
<evidence type="ECO:0000313" key="1">
    <source>
        <dbReference type="EMBL" id="MCB2407482.1"/>
    </source>
</evidence>
<sequence length="159" mass="18084">MPRHLKLTLGQTYIFIDSLYVSDFTEASASTLASRDLTALRRIIFPDTSIPYALFTADTEDFDVARIHYFDSAENTTDNLQQFCSDTGLILVVDTAVFFEVAAKFSYDDLVESLEHQPAWFVRINRWETLVADYAGHLWYFNTSEVDEDLAGGGEFRIA</sequence>
<dbReference type="EMBL" id="JAJADR010000001">
    <property type="protein sequence ID" value="MCB2407482.1"/>
    <property type="molecule type" value="Genomic_DNA"/>
</dbReference>
<dbReference type="Proteomes" id="UP001165296">
    <property type="component" value="Unassembled WGS sequence"/>
</dbReference>
<protein>
    <submittedName>
        <fullName evidence="1">Uncharacterized protein</fullName>
    </submittedName>
</protein>
<name>A0ABS8AMV5_9BACT</name>